<evidence type="ECO:0000256" key="9">
    <source>
        <dbReference type="ARBA" id="ARBA00022848"/>
    </source>
</evidence>
<proteinExistence type="inferred from homology"/>
<dbReference type="InterPro" id="IPR001128">
    <property type="entry name" value="Cyt_P450"/>
</dbReference>
<dbReference type="RefSeq" id="XP_017776449.1">
    <property type="nucleotide sequence ID" value="XM_017920960.1"/>
</dbReference>
<reference evidence="16" key="1">
    <citation type="submission" date="2025-08" db="UniProtKB">
        <authorList>
            <consortium name="RefSeq"/>
        </authorList>
    </citation>
    <scope>IDENTIFICATION</scope>
    <source>
        <tissue evidence="16">Whole Larva</tissue>
    </source>
</reference>
<keyword evidence="12" id="KW-0503">Monooxygenase</keyword>
<keyword evidence="9" id="KW-0492">Microsome</keyword>
<evidence type="ECO:0000256" key="5">
    <source>
        <dbReference type="ARBA" id="ARBA00010617"/>
    </source>
</evidence>
<evidence type="ECO:0000256" key="3">
    <source>
        <dbReference type="ARBA" id="ARBA00004174"/>
    </source>
</evidence>
<dbReference type="InterPro" id="IPR017972">
    <property type="entry name" value="Cyt_P450_CS"/>
</dbReference>
<evidence type="ECO:0000256" key="4">
    <source>
        <dbReference type="ARBA" id="ARBA00004406"/>
    </source>
</evidence>
<comment type="similarity">
    <text evidence="5">Belongs to the cytochrome P450 family.</text>
</comment>
<evidence type="ECO:0000256" key="10">
    <source>
        <dbReference type="ARBA" id="ARBA00023002"/>
    </source>
</evidence>
<dbReference type="PANTHER" id="PTHR24291">
    <property type="entry name" value="CYTOCHROME P450 FAMILY 4"/>
    <property type="match status" value="1"/>
</dbReference>
<dbReference type="PANTHER" id="PTHR24291:SF189">
    <property type="entry name" value="CYTOCHROME P450 4C3-RELATED"/>
    <property type="match status" value="1"/>
</dbReference>
<dbReference type="InterPro" id="IPR002401">
    <property type="entry name" value="Cyt_P450_E_grp-I"/>
</dbReference>
<dbReference type="PROSITE" id="PS00086">
    <property type="entry name" value="CYTOCHROME_P450"/>
    <property type="match status" value="2"/>
</dbReference>
<feature type="transmembrane region" description="Helical" evidence="14">
    <location>
        <begin position="444"/>
        <end position="467"/>
    </location>
</feature>
<evidence type="ECO:0000256" key="1">
    <source>
        <dbReference type="ARBA" id="ARBA00001971"/>
    </source>
</evidence>
<sequence>MNSPTPCTIWLAHRLFFGIKKPEQMEVILNSQKCLAKDDLYRFSKPLGGNGLFSLDVKMWKVHRKLIAPSFNQRLLDQFVDIFVEQSNILTNKIFSKKVGKFFNVDEYITAAALEMVTQTAMGIKTNNQESNCELAEQLNRGLDIMFMRMFNVLLHSDFLFHLTSFAKEERIIINSFQGFIRKVIADKRAAFKKKEQEMKECVEAQIDEVKERKVFLDHLMELSQNQQFTDQEIIEEVQTFMIAGSDTSATVVSFVLICLGMFPEYQQLVYEEILEVVGLDRDIECTDIAKFKYLEKFIKETMRLFPIGPNIVRKITEDLELDGHILPKDSGLVLAIFSIHRNDKYYPNHMKFDPERFSPEETAKRHPYAFLPFSAGPRNCVGIKFGMSVVKTIVATVTRKYFIETTFKTIEDVRVKQSLIIKSCLGYPIKLTELYSIVKVRSVFLDLGFMNTLLIGFGVLLVIWYFRWRQSRKHLYEAAAKVPVSGCVTELPFLGHSLYFIGDTEQILKNVNHISSNSTTPCTIWLAHRLFFPLSKPEQMEVVLNSPKCLAKDDLYRFSQALAGYGLFNMNVDTWKIHRKLIMPSFNQRLLDQFVDVFVEQSNILTNKVLSKKVGKFFNVEEYITAAALEMVTQTAMGIKTNNQESNCELAEQLNRGLDIMFMRMFNVLLHSDVLFNLTSWAKEERTIINSFQGFIRMVITDKRADFKKKELEMKECVEAQIDEFKERKVFLDHLMELSQNQQLTDQEIIEEVQTFMIAGSDTSATVVSFVLICLGMFPEYQQLVYEEILEVVGLDRDIECTDIAKLKYLEKFIKETMRLFPIGPNIVRKVTEDLELDGHILPKDSGLVLAIFSIHRNEKYYPNPMKFDPERFSPEETAKRHPYAYLPFSAGPRNCVGIKFGMSVVKTIVATVTRKYFIETTFKTIEDVRVKQSLIIKSCLGFPIKVTERVGS</sequence>
<keyword evidence="15" id="KW-1185">Reference proteome</keyword>
<keyword evidence="6" id="KW-0349">Heme</keyword>
<evidence type="ECO:0000256" key="13">
    <source>
        <dbReference type="ARBA" id="ARBA00023136"/>
    </source>
</evidence>
<dbReference type="GeneID" id="108562575"/>
<dbReference type="Pfam" id="PF00067">
    <property type="entry name" value="p450"/>
    <property type="match status" value="2"/>
</dbReference>
<dbReference type="InterPro" id="IPR036396">
    <property type="entry name" value="Cyt_P450_sf"/>
</dbReference>
<dbReference type="PRINTS" id="PR00385">
    <property type="entry name" value="P450"/>
</dbReference>
<evidence type="ECO:0000313" key="16">
    <source>
        <dbReference type="RefSeq" id="XP_017776449.1"/>
    </source>
</evidence>
<evidence type="ECO:0000256" key="2">
    <source>
        <dbReference type="ARBA" id="ARBA00003690"/>
    </source>
</evidence>
<protein>
    <submittedName>
        <fullName evidence="16">Cytochrome P450 4C1-like</fullName>
    </submittedName>
</protein>
<evidence type="ECO:0000256" key="8">
    <source>
        <dbReference type="ARBA" id="ARBA00022824"/>
    </source>
</evidence>
<comment type="cofactor">
    <cofactor evidence="1">
        <name>heme</name>
        <dbReference type="ChEBI" id="CHEBI:30413"/>
    </cofactor>
</comment>
<keyword evidence="11" id="KW-0408">Iron</keyword>
<evidence type="ECO:0000256" key="12">
    <source>
        <dbReference type="ARBA" id="ARBA00023033"/>
    </source>
</evidence>
<keyword evidence="10" id="KW-0560">Oxidoreductase</keyword>
<keyword evidence="14" id="KW-0812">Transmembrane</keyword>
<dbReference type="InterPro" id="IPR050196">
    <property type="entry name" value="Cytochrome_P450_Monoox"/>
</dbReference>
<gene>
    <name evidence="16" type="primary">LOC108562575</name>
</gene>
<dbReference type="CDD" id="cd20628">
    <property type="entry name" value="CYP4"/>
    <property type="match status" value="2"/>
</dbReference>
<organism evidence="15 16">
    <name type="scientific">Nicrophorus vespilloides</name>
    <name type="common">Boreal carrion beetle</name>
    <dbReference type="NCBI Taxonomy" id="110193"/>
    <lineage>
        <taxon>Eukaryota</taxon>
        <taxon>Metazoa</taxon>
        <taxon>Ecdysozoa</taxon>
        <taxon>Arthropoda</taxon>
        <taxon>Hexapoda</taxon>
        <taxon>Insecta</taxon>
        <taxon>Pterygota</taxon>
        <taxon>Neoptera</taxon>
        <taxon>Endopterygota</taxon>
        <taxon>Coleoptera</taxon>
        <taxon>Polyphaga</taxon>
        <taxon>Staphyliniformia</taxon>
        <taxon>Silphidae</taxon>
        <taxon>Nicrophorinae</taxon>
        <taxon>Nicrophorus</taxon>
    </lineage>
</organism>
<evidence type="ECO:0000256" key="14">
    <source>
        <dbReference type="SAM" id="Phobius"/>
    </source>
</evidence>
<keyword evidence="13 14" id="KW-0472">Membrane</keyword>
<evidence type="ECO:0000256" key="7">
    <source>
        <dbReference type="ARBA" id="ARBA00022723"/>
    </source>
</evidence>
<dbReference type="Gene3D" id="1.10.630.10">
    <property type="entry name" value="Cytochrome P450"/>
    <property type="match status" value="2"/>
</dbReference>
<evidence type="ECO:0000256" key="11">
    <source>
        <dbReference type="ARBA" id="ARBA00023004"/>
    </source>
</evidence>
<dbReference type="Proteomes" id="UP000695000">
    <property type="component" value="Unplaced"/>
</dbReference>
<dbReference type="SUPFAM" id="SSF48264">
    <property type="entry name" value="Cytochrome P450"/>
    <property type="match status" value="2"/>
</dbReference>
<keyword evidence="8" id="KW-0256">Endoplasmic reticulum</keyword>
<evidence type="ECO:0000256" key="6">
    <source>
        <dbReference type="ARBA" id="ARBA00022617"/>
    </source>
</evidence>
<name>A0ABM1MPE9_NICVS</name>
<evidence type="ECO:0000313" key="15">
    <source>
        <dbReference type="Proteomes" id="UP000695000"/>
    </source>
</evidence>
<dbReference type="PRINTS" id="PR00463">
    <property type="entry name" value="EP450I"/>
</dbReference>
<comment type="function">
    <text evidence="2">May be involved in the metabolism of insect hormones and in the breakdown of synthetic insecticides.</text>
</comment>
<comment type="subcellular location">
    <subcellularLocation>
        <location evidence="4">Endoplasmic reticulum membrane</location>
        <topology evidence="4">Peripheral membrane protein</topology>
    </subcellularLocation>
    <subcellularLocation>
        <location evidence="3">Microsome membrane</location>
        <topology evidence="3">Peripheral membrane protein</topology>
    </subcellularLocation>
</comment>
<keyword evidence="7" id="KW-0479">Metal-binding</keyword>
<keyword evidence="14" id="KW-1133">Transmembrane helix</keyword>
<accession>A0ABM1MPE9</accession>